<dbReference type="eggNOG" id="COG4249">
    <property type="taxonomic scope" value="Bacteria"/>
</dbReference>
<feature type="signal peptide" evidence="2">
    <location>
        <begin position="1"/>
        <end position="16"/>
    </location>
</feature>
<keyword evidence="4" id="KW-1185">Reference proteome</keyword>
<accession>A0A143BMN0</accession>
<reference evidence="3 4" key="1">
    <citation type="journal article" date="2014" name="Proc. Natl. Acad. Sci. U.S.A.">
        <title>Functional type 2 photosynthetic reaction centers found in the rare bacterial phylum Gemmatimonadetes.</title>
        <authorList>
            <person name="Zeng Y."/>
            <person name="Feng F."/>
            <person name="Medova H."/>
            <person name="Dean J."/>
            <person name="Koblizek M."/>
        </authorList>
    </citation>
    <scope>NUCLEOTIDE SEQUENCE [LARGE SCALE GENOMIC DNA]</scope>
    <source>
        <strain evidence="3 4">AP64</strain>
    </source>
</reference>
<evidence type="ECO:0000256" key="2">
    <source>
        <dbReference type="SAM" id="SignalP"/>
    </source>
</evidence>
<sequence length="301" mass="31580">MSATMFSLLAASPLSAQRTHALVVAGLSGDPAFKTRFGAAVSATETTARTQWGVPDSSLVVLTEDSLAYNGRSTRENIGKAFLSLSRRVSAGDVLLVLLIGHGSGEGAGSKVNLPGPDATATEYAAWLAPFGEQQVVFVNAATGSGDFVPVLSAPGRVVITATRSAVEKNDAEFLQHFTRALTSDDADVDKDGRLSVLEAFRFARTEVAKSYTASNRMLTEHAVLSDSVVAARIAFGKRASSSDPRVAALLAERLVLESEVAALRARKASMPAADYETELERLLLLIAEKTAAIKAAGGAR</sequence>
<evidence type="ECO:0008006" key="5">
    <source>
        <dbReference type="Google" id="ProtNLM"/>
    </source>
</evidence>
<evidence type="ECO:0000313" key="4">
    <source>
        <dbReference type="Proteomes" id="UP000076404"/>
    </source>
</evidence>
<feature type="coiled-coil region" evidence="1">
    <location>
        <begin position="247"/>
        <end position="293"/>
    </location>
</feature>
<gene>
    <name evidence="3" type="ORF">GEMMAAP_15825</name>
</gene>
<feature type="chain" id="PRO_5007506621" description="EF-hand domain-containing protein" evidence="2">
    <location>
        <begin position="17"/>
        <end position="301"/>
    </location>
</feature>
<dbReference type="Proteomes" id="UP000076404">
    <property type="component" value="Chromosome"/>
</dbReference>
<keyword evidence="1" id="KW-0175">Coiled coil</keyword>
<organism evidence="3 4">
    <name type="scientific">Gemmatimonas phototrophica</name>
    <dbReference type="NCBI Taxonomy" id="1379270"/>
    <lineage>
        <taxon>Bacteria</taxon>
        <taxon>Pseudomonadati</taxon>
        <taxon>Gemmatimonadota</taxon>
        <taxon>Gemmatimonadia</taxon>
        <taxon>Gemmatimonadales</taxon>
        <taxon>Gemmatimonadaceae</taxon>
        <taxon>Gemmatimonas</taxon>
    </lineage>
</organism>
<name>A0A143BMN0_9BACT</name>
<dbReference type="AlphaFoldDB" id="A0A143BMN0"/>
<evidence type="ECO:0000256" key="1">
    <source>
        <dbReference type="SAM" id="Coils"/>
    </source>
</evidence>
<dbReference type="STRING" id="1379270.GEMMAAP_15825"/>
<dbReference type="EMBL" id="CP011454">
    <property type="protein sequence ID" value="AMW05863.1"/>
    <property type="molecule type" value="Genomic_DNA"/>
</dbReference>
<protein>
    <recommendedName>
        <fullName evidence="5">EF-hand domain-containing protein</fullName>
    </recommendedName>
</protein>
<evidence type="ECO:0000313" key="3">
    <source>
        <dbReference type="EMBL" id="AMW05863.1"/>
    </source>
</evidence>
<dbReference type="KEGG" id="gph:GEMMAAP_15825"/>
<proteinExistence type="predicted"/>
<reference evidence="3 4" key="2">
    <citation type="journal article" date="2016" name="Environ. Microbiol. Rep.">
        <title>Metagenomic evidence for the presence of phototrophic Gemmatimonadetes bacteria in diverse environments.</title>
        <authorList>
            <person name="Zeng Y."/>
            <person name="Baumbach J."/>
            <person name="Barbosa E.G."/>
            <person name="Azevedo V."/>
            <person name="Zhang C."/>
            <person name="Koblizek M."/>
        </authorList>
    </citation>
    <scope>NUCLEOTIDE SEQUENCE [LARGE SCALE GENOMIC DNA]</scope>
    <source>
        <strain evidence="3 4">AP64</strain>
    </source>
</reference>
<keyword evidence="2" id="KW-0732">Signal</keyword>